<evidence type="ECO:0000313" key="2">
    <source>
        <dbReference type="Proteomes" id="UP000037035"/>
    </source>
</evidence>
<proteinExistence type="predicted"/>
<keyword evidence="2" id="KW-1185">Reference proteome</keyword>
<organism evidence="1 2">
    <name type="scientific">Puccinia sorghi</name>
    <dbReference type="NCBI Taxonomy" id="27349"/>
    <lineage>
        <taxon>Eukaryota</taxon>
        <taxon>Fungi</taxon>
        <taxon>Dikarya</taxon>
        <taxon>Basidiomycota</taxon>
        <taxon>Pucciniomycotina</taxon>
        <taxon>Pucciniomycetes</taxon>
        <taxon>Pucciniales</taxon>
        <taxon>Pucciniaceae</taxon>
        <taxon>Puccinia</taxon>
    </lineage>
</organism>
<comment type="caution">
    <text evidence="1">The sequence shown here is derived from an EMBL/GenBank/DDBJ whole genome shotgun (WGS) entry which is preliminary data.</text>
</comment>
<evidence type="ECO:0000313" key="1">
    <source>
        <dbReference type="EMBL" id="KNZ63500.1"/>
    </source>
</evidence>
<protein>
    <submittedName>
        <fullName evidence="1">Uncharacterized protein</fullName>
    </submittedName>
</protein>
<dbReference type="AlphaFoldDB" id="A0A0L6VTG7"/>
<name>A0A0L6VTG7_9BASI</name>
<dbReference type="Proteomes" id="UP000037035">
    <property type="component" value="Unassembled WGS sequence"/>
</dbReference>
<dbReference type="VEuPathDB" id="FungiDB:VP01_1135g3"/>
<dbReference type="EMBL" id="LAVV01001510">
    <property type="protein sequence ID" value="KNZ63500.1"/>
    <property type="molecule type" value="Genomic_DNA"/>
</dbReference>
<accession>A0A0L6VTG7</accession>
<sequence>MLLHSQRLAGCETLQSVLIHQMMLWAAATRKCPWCGAAGAPFRFKPTALQRLRPPKQSDRSGCSDSMSFYFQKDETDSVNVDNVMSLPRGTRKTIPNPSGSCFSWQCSGCLLIVPNSCFHHRLVILKLFLFEQTQTIDLTFFCFDLLHDIIFYSFFSLRLHALHHHLQIHTVLFYIHPQNIPNIGKYLCTKISHARYLGSKMESIENHGSVFRLRKLTERRQSVKFYNDMSTRKQPEPVHKNTSLWGDINSIFSPISLPCKTEIYVVNHIYGQLTNNTKPAVPQGKKKGHEKNTYVNQEVEIIKSEIYRGKIQVKKRTVTAKLFNEYEKKTEEDSRLVRSFFLLQFDSEFSPIVNKVKEFFMQQIFDEIERSGVR</sequence>
<reference evidence="1 2" key="1">
    <citation type="submission" date="2015-08" db="EMBL/GenBank/DDBJ databases">
        <title>Next Generation Sequencing and Analysis of the Genome of Puccinia sorghi L Schw, the Causal Agent of Maize Common Rust.</title>
        <authorList>
            <person name="Rochi L."/>
            <person name="Burguener G."/>
            <person name="Darino M."/>
            <person name="Turjanski A."/>
            <person name="Kreff E."/>
            <person name="Dieguez M.J."/>
            <person name="Sacco F."/>
        </authorList>
    </citation>
    <scope>NUCLEOTIDE SEQUENCE [LARGE SCALE GENOMIC DNA]</scope>
    <source>
        <strain evidence="1 2">RO10H11247</strain>
    </source>
</reference>
<gene>
    <name evidence="1" type="ORF">VP01_1135g3</name>
</gene>